<dbReference type="RefSeq" id="WP_010849680.1">
    <property type="nucleotide sequence ID" value="NZ_HF570956.1"/>
</dbReference>
<keyword evidence="6 13" id="KW-0808">Transferase</keyword>
<dbReference type="eggNOG" id="COG1020">
    <property type="taxonomic scope" value="Bacteria"/>
</dbReference>
<evidence type="ECO:0000256" key="3">
    <source>
        <dbReference type="ARBA" id="ARBA00009587"/>
    </source>
</evidence>
<feature type="domain" description="O-acyltransferase WSD1 C-terminal" evidence="12">
    <location>
        <begin position="343"/>
        <end position="481"/>
    </location>
</feature>
<evidence type="ECO:0000256" key="6">
    <source>
        <dbReference type="ARBA" id="ARBA00022679"/>
    </source>
</evidence>
<dbReference type="Proteomes" id="UP000013167">
    <property type="component" value="Unassembled WGS sequence"/>
</dbReference>
<evidence type="ECO:0000259" key="12">
    <source>
        <dbReference type="Pfam" id="PF06974"/>
    </source>
</evidence>
<dbReference type="GO" id="GO:0004144">
    <property type="term" value="F:diacylglycerol O-acyltransferase activity"/>
    <property type="evidence" value="ECO:0007669"/>
    <property type="project" value="UniProtKB-EC"/>
</dbReference>
<dbReference type="InterPro" id="IPR009721">
    <property type="entry name" value="O-acyltransferase_WSD1_C"/>
</dbReference>
<dbReference type="HOGENOM" id="CLU_024186_3_1_11"/>
<protein>
    <recommendedName>
        <fullName evidence="4">diacylglycerol O-acyltransferase</fullName>
        <ecNumber evidence="4">2.3.1.20</ecNumber>
    </recommendedName>
</protein>
<evidence type="ECO:0000256" key="9">
    <source>
        <dbReference type="ARBA" id="ARBA00023315"/>
    </source>
</evidence>
<dbReference type="InterPro" id="IPR045034">
    <property type="entry name" value="O-acyltransferase_WSD1-like"/>
</dbReference>
<accession>N0DYZ0</accession>
<name>N0DYZ0_9MICO</name>
<keyword evidence="8" id="KW-0443">Lipid metabolism</keyword>
<evidence type="ECO:0000256" key="10">
    <source>
        <dbReference type="ARBA" id="ARBA00048109"/>
    </source>
</evidence>
<evidence type="ECO:0000256" key="5">
    <source>
        <dbReference type="ARBA" id="ARBA00022516"/>
    </source>
</evidence>
<keyword evidence="7" id="KW-0319">Glycerol metabolism</keyword>
<comment type="pathway">
    <text evidence="2">Lipid metabolism.</text>
</comment>
<keyword evidence="5" id="KW-0444">Lipid biosynthesis</keyword>
<dbReference type="GO" id="GO:0006071">
    <property type="term" value="P:glycerol metabolic process"/>
    <property type="evidence" value="ECO:0007669"/>
    <property type="project" value="UniProtKB-KW"/>
</dbReference>
<dbReference type="PANTHER" id="PTHR31650">
    <property type="entry name" value="O-ACYLTRANSFERASE (WSD1-LIKE) FAMILY PROTEIN"/>
    <property type="match status" value="1"/>
</dbReference>
<dbReference type="OrthoDB" id="9810950at2"/>
<evidence type="ECO:0000259" key="11">
    <source>
        <dbReference type="Pfam" id="PF03007"/>
    </source>
</evidence>
<keyword evidence="14" id="KW-1185">Reference proteome</keyword>
<dbReference type="Pfam" id="PF06974">
    <property type="entry name" value="WS_DGAT_C"/>
    <property type="match status" value="1"/>
</dbReference>
<dbReference type="AlphaFoldDB" id="N0DYZ0"/>
<evidence type="ECO:0000256" key="1">
    <source>
        <dbReference type="ARBA" id="ARBA00004771"/>
    </source>
</evidence>
<dbReference type="GO" id="GO:0005886">
    <property type="term" value="C:plasma membrane"/>
    <property type="evidence" value="ECO:0007669"/>
    <property type="project" value="TreeGrafter"/>
</dbReference>
<dbReference type="PANTHER" id="PTHR31650:SF1">
    <property type="entry name" value="WAX ESTER SYNTHASE_DIACYLGLYCEROL ACYLTRANSFERASE 4-RELATED"/>
    <property type="match status" value="1"/>
</dbReference>
<evidence type="ECO:0000313" key="14">
    <source>
        <dbReference type="Proteomes" id="UP000013167"/>
    </source>
</evidence>
<proteinExistence type="inferred from homology"/>
<keyword evidence="9 13" id="KW-0012">Acyltransferase</keyword>
<gene>
    <name evidence="13" type="ORF">BN10_350003</name>
</gene>
<organism evidence="13 14">
    <name type="scientific">Phycicoccus elongatus Lp2</name>
    <dbReference type="NCBI Taxonomy" id="1193181"/>
    <lineage>
        <taxon>Bacteria</taxon>
        <taxon>Bacillati</taxon>
        <taxon>Actinomycetota</taxon>
        <taxon>Actinomycetes</taxon>
        <taxon>Micrococcales</taxon>
        <taxon>Intrasporangiaceae</taxon>
        <taxon>Phycicoccus</taxon>
    </lineage>
</organism>
<reference evidence="13 14" key="1">
    <citation type="journal article" date="2013" name="ISME J.">
        <title>A metabolic model for members of the genus Tetrasphaera involved in enhanced biological phosphorus removal.</title>
        <authorList>
            <person name="Kristiansen R."/>
            <person name="Nguyen H.T.T."/>
            <person name="Saunders A.M."/>
            <person name="Nielsen J.L."/>
            <person name="Wimmer R."/>
            <person name="Le V.Q."/>
            <person name="McIlroy S.J."/>
            <person name="Petrovski S."/>
            <person name="Seviour R.J."/>
            <person name="Calteau A."/>
            <person name="Nielsen K.L."/>
            <person name="Nielsen P.H."/>
        </authorList>
    </citation>
    <scope>NUCLEOTIDE SEQUENCE [LARGE SCALE GENOMIC DNA]</scope>
    <source>
        <strain evidence="13 14">Lp2</strain>
    </source>
</reference>
<dbReference type="InterPro" id="IPR004255">
    <property type="entry name" value="O-acyltransferase_WSD1_N"/>
</dbReference>
<dbReference type="GO" id="GO:0019432">
    <property type="term" value="P:triglyceride biosynthetic process"/>
    <property type="evidence" value="ECO:0007669"/>
    <property type="project" value="UniProtKB-UniPathway"/>
</dbReference>
<comment type="similarity">
    <text evidence="3">Belongs to the long-chain O-acyltransferase family.</text>
</comment>
<sequence length="491" mass="53588">MATPIKAQDLTWLLMDRPNNLMQVNGLMFFDRTPSRQAVADIFMDRAVLKFRILSQIPVEEDGEWSWVDDPHFDLGRHVRHVELASFDHETLREHVGSQFSVPFPREHPLWEVQVVTGPDPKGPGAVMTRFHHGLADGIRLVQLALSVCDRAEGATPRTVGRNTDGEHHNPLAGVLRLAASSVRDGVDFARQAASTALHAGVSVATTNPLDLPHLVEEAVDLARHPVRLIDAMTDHAALDNESSNSWREVSRMLLADESQTGAWAGHPGVEKTVAWIDGYPLAGLRATARTLGGTLNDLLLAAVSLGLTDYLRERGADAPSDLSWLMPISLQPVDASLPPTLGNHFCVVQLSMPLGIDDHRALVRELHQRSTRLKNSAEPIIAFGTQQLIAHAPAAFAREVTNYFSGKTVGQLSNVPGPRVELTLGGMPVRSMLGWVPTSGDQPLGVCLFTYNDSLNIGFACDRRMIPDPDNLAAHVRRHVDDLVATGAAR</sequence>
<comment type="catalytic activity">
    <reaction evidence="10">
        <text>an acyl-CoA + a 1,2-diacyl-sn-glycerol = a triacyl-sn-glycerol + CoA</text>
        <dbReference type="Rhea" id="RHEA:10868"/>
        <dbReference type="ChEBI" id="CHEBI:17815"/>
        <dbReference type="ChEBI" id="CHEBI:57287"/>
        <dbReference type="ChEBI" id="CHEBI:58342"/>
        <dbReference type="ChEBI" id="CHEBI:64615"/>
        <dbReference type="EC" id="2.3.1.20"/>
    </reaction>
</comment>
<evidence type="ECO:0000256" key="7">
    <source>
        <dbReference type="ARBA" id="ARBA00022798"/>
    </source>
</evidence>
<evidence type="ECO:0000313" key="13">
    <source>
        <dbReference type="EMBL" id="CCH69788.1"/>
    </source>
</evidence>
<dbReference type="Pfam" id="PF03007">
    <property type="entry name" value="WS_DGAT_cat"/>
    <property type="match status" value="1"/>
</dbReference>
<comment type="caution">
    <text evidence="13">The sequence shown here is derived from an EMBL/GenBank/DDBJ whole genome shotgun (WGS) entry which is preliminary data.</text>
</comment>
<feature type="domain" description="O-acyltransferase WSD1-like N-terminal" evidence="11">
    <location>
        <begin position="7"/>
        <end position="202"/>
    </location>
</feature>
<dbReference type="EC" id="2.3.1.20" evidence="4"/>
<evidence type="ECO:0000256" key="2">
    <source>
        <dbReference type="ARBA" id="ARBA00005189"/>
    </source>
</evidence>
<evidence type="ECO:0000256" key="8">
    <source>
        <dbReference type="ARBA" id="ARBA00023098"/>
    </source>
</evidence>
<evidence type="ECO:0000256" key="4">
    <source>
        <dbReference type="ARBA" id="ARBA00013244"/>
    </source>
</evidence>
<dbReference type="EMBL" id="CAIZ01000103">
    <property type="protein sequence ID" value="CCH69788.1"/>
    <property type="molecule type" value="Genomic_DNA"/>
</dbReference>
<dbReference type="STRING" id="1193181.BN10_350003"/>
<dbReference type="UniPathway" id="UPA00282"/>
<comment type="pathway">
    <text evidence="1">Glycerolipid metabolism; triacylglycerol biosynthesis.</text>
</comment>